<dbReference type="PANTHER" id="PTHR30329:SF21">
    <property type="entry name" value="LIPOPROTEIN YIAD-RELATED"/>
    <property type="match status" value="1"/>
</dbReference>
<accession>A0A1G5MVB2</accession>
<gene>
    <name evidence="10" type="ORF">SAMN03080610_01077</name>
</gene>
<evidence type="ECO:0000256" key="6">
    <source>
        <dbReference type="ARBA" id="ARBA00023136"/>
    </source>
</evidence>
<organism evidence="10 11">
    <name type="scientific">Afifella marina DSM 2698</name>
    <dbReference type="NCBI Taxonomy" id="1120955"/>
    <lineage>
        <taxon>Bacteria</taxon>
        <taxon>Pseudomonadati</taxon>
        <taxon>Pseudomonadota</taxon>
        <taxon>Alphaproteobacteria</taxon>
        <taxon>Hyphomicrobiales</taxon>
        <taxon>Afifellaceae</taxon>
        <taxon>Afifella</taxon>
    </lineage>
</organism>
<evidence type="ECO:0000256" key="3">
    <source>
        <dbReference type="ARBA" id="ARBA00022475"/>
    </source>
</evidence>
<feature type="compositionally biased region" description="Basic and acidic residues" evidence="8">
    <location>
        <begin position="91"/>
        <end position="101"/>
    </location>
</feature>
<comment type="subcellular location">
    <subcellularLocation>
        <location evidence="1">Cell membrane</location>
        <topology evidence="1">Single-pass membrane protein</topology>
    </subcellularLocation>
</comment>
<keyword evidence="3" id="KW-1003">Cell membrane</keyword>
<protein>
    <submittedName>
        <fullName evidence="10">Chemotaxis protein MotB</fullName>
    </submittedName>
</protein>
<dbReference type="Gene3D" id="3.30.1330.60">
    <property type="entry name" value="OmpA-like domain"/>
    <property type="match status" value="1"/>
</dbReference>
<dbReference type="STRING" id="1120955.SAMN03080610_01077"/>
<dbReference type="Pfam" id="PF13677">
    <property type="entry name" value="MotB_plug"/>
    <property type="match status" value="1"/>
</dbReference>
<keyword evidence="11" id="KW-1185">Reference proteome</keyword>
<dbReference type="Proteomes" id="UP000199347">
    <property type="component" value="Unassembled WGS sequence"/>
</dbReference>
<dbReference type="AlphaFoldDB" id="A0A1G5MVB2"/>
<keyword evidence="4" id="KW-0812">Transmembrane</keyword>
<name>A0A1G5MVB2_AFIMA</name>
<feature type="region of interest" description="Disordered" evidence="8">
    <location>
        <begin position="211"/>
        <end position="249"/>
    </location>
</feature>
<feature type="domain" description="OmpA-like" evidence="9">
    <location>
        <begin position="308"/>
        <end position="426"/>
    </location>
</feature>
<feature type="region of interest" description="Disordered" evidence="8">
    <location>
        <begin position="76"/>
        <end position="149"/>
    </location>
</feature>
<dbReference type="InterPro" id="IPR036737">
    <property type="entry name" value="OmpA-like_sf"/>
</dbReference>
<evidence type="ECO:0000256" key="1">
    <source>
        <dbReference type="ARBA" id="ARBA00004162"/>
    </source>
</evidence>
<dbReference type="OrthoDB" id="7170686at2"/>
<sequence length="426" mass="46724">MSDDAKEHQELIIIKRYEDEEHESHSSAWKVAHADFMTAMMAFFLIMWLINVTDEEVKKSIANYFNPVKLSASITDRKGLNNPEEIGEGDSESRRSGDGAERGTPGPLEGGHGQDEEAKRDASTHEEARGESAGGAEGNSPPIDRPAPDATMTAEQAAFSDPYLVLAELADEVPPADPATMEAPVGETGIVGVTGGEVYRDPFDPVYWQMQPASQSKTKKPGDVKKIAERPSDRRLDATAASDKDVADVSYDQPQLFPQVVPDSSDGVSRAERVEAAQMEAQLQAELKNKLGELDAPNISVQATPEGILISLTDEMDFSMFEIGSAIPKPVVVVAMESVSELLVDRPGDIIVRGYTDGRPFRSPTYDNWRLSTARAHMAYYMLTRGRLPETRIRAIEGFADRNLKNPEDPNAAENRRIEILLKEPA</sequence>
<keyword evidence="6 7" id="KW-0472">Membrane</keyword>
<dbReference type="RefSeq" id="WP_092810373.1">
    <property type="nucleotide sequence ID" value="NZ_FMVW01000002.1"/>
</dbReference>
<evidence type="ECO:0000259" key="9">
    <source>
        <dbReference type="PROSITE" id="PS51123"/>
    </source>
</evidence>
<evidence type="ECO:0000313" key="10">
    <source>
        <dbReference type="EMBL" id="SCZ29036.1"/>
    </source>
</evidence>
<dbReference type="InterPro" id="IPR050330">
    <property type="entry name" value="Bact_OuterMem_StrucFunc"/>
</dbReference>
<dbReference type="PROSITE" id="PS51123">
    <property type="entry name" value="OMPA_2"/>
    <property type="match status" value="1"/>
</dbReference>
<evidence type="ECO:0000256" key="7">
    <source>
        <dbReference type="PROSITE-ProRule" id="PRU00473"/>
    </source>
</evidence>
<evidence type="ECO:0000256" key="8">
    <source>
        <dbReference type="SAM" id="MobiDB-lite"/>
    </source>
</evidence>
<dbReference type="GO" id="GO:0005886">
    <property type="term" value="C:plasma membrane"/>
    <property type="evidence" value="ECO:0007669"/>
    <property type="project" value="UniProtKB-SubCell"/>
</dbReference>
<comment type="similarity">
    <text evidence="2">Belongs to the MotB family.</text>
</comment>
<evidence type="ECO:0000256" key="5">
    <source>
        <dbReference type="ARBA" id="ARBA00022989"/>
    </source>
</evidence>
<evidence type="ECO:0000256" key="4">
    <source>
        <dbReference type="ARBA" id="ARBA00022692"/>
    </source>
</evidence>
<feature type="compositionally biased region" description="Basic and acidic residues" evidence="8">
    <location>
        <begin position="220"/>
        <end position="247"/>
    </location>
</feature>
<reference evidence="10 11" key="1">
    <citation type="submission" date="2016-10" db="EMBL/GenBank/DDBJ databases">
        <authorList>
            <person name="de Groot N.N."/>
        </authorList>
    </citation>
    <scope>NUCLEOTIDE SEQUENCE [LARGE SCALE GENOMIC DNA]</scope>
    <source>
        <strain evidence="10 11">DSM 2698</strain>
    </source>
</reference>
<proteinExistence type="inferred from homology"/>
<evidence type="ECO:0000256" key="2">
    <source>
        <dbReference type="ARBA" id="ARBA00008914"/>
    </source>
</evidence>
<dbReference type="PANTHER" id="PTHR30329">
    <property type="entry name" value="STATOR ELEMENT OF FLAGELLAR MOTOR COMPLEX"/>
    <property type="match status" value="1"/>
</dbReference>
<evidence type="ECO:0000313" key="11">
    <source>
        <dbReference type="Proteomes" id="UP000199347"/>
    </source>
</evidence>
<dbReference type="InterPro" id="IPR025713">
    <property type="entry name" value="MotB-like_N_dom"/>
</dbReference>
<feature type="compositionally biased region" description="Basic and acidic residues" evidence="8">
    <location>
        <begin position="112"/>
        <end position="130"/>
    </location>
</feature>
<dbReference type="SUPFAM" id="SSF103088">
    <property type="entry name" value="OmpA-like"/>
    <property type="match status" value="1"/>
</dbReference>
<dbReference type="InterPro" id="IPR006665">
    <property type="entry name" value="OmpA-like"/>
</dbReference>
<keyword evidence="5" id="KW-1133">Transmembrane helix</keyword>
<dbReference type="EMBL" id="FMVW01000002">
    <property type="protein sequence ID" value="SCZ29036.1"/>
    <property type="molecule type" value="Genomic_DNA"/>
</dbReference>